<accession>A0A1F5NJ29</accession>
<sequence>MLFMNWVDLVIILMLLFFALEAIRRPLIFELLDLASFLLAGILSFSLYNFPASFFEKEFHIPHGLTLVLGFMVVWFLSEAIFFLLVRIFIKKIPRLKFPGSRFISIIPAFLRGLIFIAIGLVMIATFPIQPSIKKSVLDSGIGSVILKNAYSLEQPIKQVFGGVANDSLTFLTIKPQTNERINLGFQTDKVSVDSVAEGEMLDLVNKERTSRGFNALVLDEKLRGIARVYSEDMLKKGYFSHYSPEGHIVADRALAAGVDFLVIGENLAYAPGVESAHKGLMNSEGHRANILSPDYAKAGIGAMDAGVYGKMFTQVFSN</sequence>
<keyword evidence="4 5" id="KW-0472">Membrane</keyword>
<evidence type="ECO:0000256" key="3">
    <source>
        <dbReference type="ARBA" id="ARBA00022989"/>
    </source>
</evidence>
<dbReference type="EMBL" id="MFDZ01000033">
    <property type="protein sequence ID" value="OGE77697.1"/>
    <property type="molecule type" value="Genomic_DNA"/>
</dbReference>
<dbReference type="InterPro" id="IPR014044">
    <property type="entry name" value="CAP_dom"/>
</dbReference>
<feature type="transmembrane region" description="Helical" evidence="5">
    <location>
        <begin position="6"/>
        <end position="24"/>
    </location>
</feature>
<dbReference type="PANTHER" id="PTHR31157:SF1">
    <property type="entry name" value="SCP DOMAIN-CONTAINING PROTEIN"/>
    <property type="match status" value="1"/>
</dbReference>
<dbReference type="InterPro" id="IPR035940">
    <property type="entry name" value="CAP_sf"/>
</dbReference>
<comment type="subcellular location">
    <subcellularLocation>
        <location evidence="1">Membrane</location>
        <topology evidence="1">Multi-pass membrane protein</topology>
    </subcellularLocation>
</comment>
<name>A0A1F5NJ29_9BACT</name>
<dbReference type="InterPro" id="IPR003825">
    <property type="entry name" value="Colicin-V_CvpA"/>
</dbReference>
<evidence type="ECO:0000256" key="1">
    <source>
        <dbReference type="ARBA" id="ARBA00004141"/>
    </source>
</evidence>
<dbReference type="CDD" id="cd05379">
    <property type="entry name" value="CAP_bacterial"/>
    <property type="match status" value="1"/>
</dbReference>
<evidence type="ECO:0000313" key="8">
    <source>
        <dbReference type="Proteomes" id="UP000176578"/>
    </source>
</evidence>
<feature type="transmembrane region" description="Helical" evidence="5">
    <location>
        <begin position="68"/>
        <end position="90"/>
    </location>
</feature>
<proteinExistence type="predicted"/>
<evidence type="ECO:0000256" key="5">
    <source>
        <dbReference type="SAM" id="Phobius"/>
    </source>
</evidence>
<gene>
    <name evidence="7" type="ORF">A3J19_04540</name>
</gene>
<evidence type="ECO:0000256" key="2">
    <source>
        <dbReference type="ARBA" id="ARBA00022692"/>
    </source>
</evidence>
<dbReference type="Gene3D" id="3.40.33.10">
    <property type="entry name" value="CAP"/>
    <property type="match status" value="1"/>
</dbReference>
<dbReference type="GO" id="GO:0009403">
    <property type="term" value="P:toxin biosynthetic process"/>
    <property type="evidence" value="ECO:0007669"/>
    <property type="project" value="InterPro"/>
</dbReference>
<keyword evidence="3 5" id="KW-1133">Transmembrane helix</keyword>
<evidence type="ECO:0000256" key="4">
    <source>
        <dbReference type="ARBA" id="ARBA00023136"/>
    </source>
</evidence>
<feature type="transmembrane region" description="Helical" evidence="5">
    <location>
        <begin position="31"/>
        <end position="48"/>
    </location>
</feature>
<feature type="transmembrane region" description="Helical" evidence="5">
    <location>
        <begin position="110"/>
        <end position="129"/>
    </location>
</feature>
<reference evidence="7 8" key="1">
    <citation type="journal article" date="2016" name="Nat. Commun.">
        <title>Thousands of microbial genomes shed light on interconnected biogeochemical processes in an aquifer system.</title>
        <authorList>
            <person name="Anantharaman K."/>
            <person name="Brown C.T."/>
            <person name="Hug L.A."/>
            <person name="Sharon I."/>
            <person name="Castelle C.J."/>
            <person name="Probst A.J."/>
            <person name="Thomas B.C."/>
            <person name="Singh A."/>
            <person name="Wilkins M.J."/>
            <person name="Karaoz U."/>
            <person name="Brodie E.L."/>
            <person name="Williams K.H."/>
            <person name="Hubbard S.S."/>
            <person name="Banfield J.F."/>
        </authorList>
    </citation>
    <scope>NUCLEOTIDE SEQUENCE [LARGE SCALE GENOMIC DNA]</scope>
</reference>
<comment type="caution">
    <text evidence="7">The sequence shown here is derived from an EMBL/GenBank/DDBJ whole genome shotgun (WGS) entry which is preliminary data.</text>
</comment>
<dbReference type="SUPFAM" id="SSF55797">
    <property type="entry name" value="PR-1-like"/>
    <property type="match status" value="1"/>
</dbReference>
<evidence type="ECO:0000313" key="7">
    <source>
        <dbReference type="EMBL" id="OGE77697.1"/>
    </source>
</evidence>
<dbReference type="AlphaFoldDB" id="A0A1F5NJ29"/>
<keyword evidence="2 5" id="KW-0812">Transmembrane</keyword>
<evidence type="ECO:0000259" key="6">
    <source>
        <dbReference type="Pfam" id="PF00188"/>
    </source>
</evidence>
<dbReference type="Proteomes" id="UP000176578">
    <property type="component" value="Unassembled WGS sequence"/>
</dbReference>
<dbReference type="GO" id="GO:0016020">
    <property type="term" value="C:membrane"/>
    <property type="evidence" value="ECO:0007669"/>
    <property type="project" value="UniProtKB-SubCell"/>
</dbReference>
<dbReference type="PANTHER" id="PTHR31157">
    <property type="entry name" value="SCP DOMAIN-CONTAINING PROTEIN"/>
    <property type="match status" value="1"/>
</dbReference>
<protein>
    <recommendedName>
        <fullName evidence="6">SCP domain-containing protein</fullName>
    </recommendedName>
</protein>
<organism evidence="7 8">
    <name type="scientific">Candidatus Daviesbacteria bacterium RIFCSPLOWO2_02_FULL_41_8</name>
    <dbReference type="NCBI Taxonomy" id="1797798"/>
    <lineage>
        <taxon>Bacteria</taxon>
        <taxon>Candidatus Daviesiibacteriota</taxon>
    </lineage>
</organism>
<dbReference type="Pfam" id="PF00188">
    <property type="entry name" value="CAP"/>
    <property type="match status" value="1"/>
</dbReference>
<feature type="domain" description="SCP" evidence="6">
    <location>
        <begin position="202"/>
        <end position="317"/>
    </location>
</feature>
<dbReference type="Pfam" id="PF02674">
    <property type="entry name" value="Colicin_V"/>
    <property type="match status" value="1"/>
</dbReference>